<feature type="compositionally biased region" description="Basic and acidic residues" evidence="5">
    <location>
        <begin position="247"/>
        <end position="257"/>
    </location>
</feature>
<dbReference type="AlphaFoldDB" id="A0A4S4E6K2"/>
<dbReference type="InterPro" id="IPR036640">
    <property type="entry name" value="ABC1_TM_sf"/>
</dbReference>
<dbReference type="EMBL" id="SDRB02007563">
    <property type="protein sequence ID" value="THG10976.1"/>
    <property type="molecule type" value="Genomic_DNA"/>
</dbReference>
<proteinExistence type="predicted"/>
<feature type="compositionally biased region" description="Basic and acidic residues" evidence="5">
    <location>
        <begin position="147"/>
        <end position="157"/>
    </location>
</feature>
<evidence type="ECO:0000313" key="9">
    <source>
        <dbReference type="Proteomes" id="UP000306102"/>
    </source>
</evidence>
<keyword evidence="3 6" id="KW-1133">Transmembrane helix</keyword>
<dbReference type="GO" id="GO:0140359">
    <property type="term" value="F:ABC-type transporter activity"/>
    <property type="evidence" value="ECO:0007669"/>
    <property type="project" value="InterPro"/>
</dbReference>
<feature type="compositionally biased region" description="Basic and acidic residues" evidence="5">
    <location>
        <begin position="227"/>
        <end position="237"/>
    </location>
</feature>
<dbReference type="SUPFAM" id="SSF90123">
    <property type="entry name" value="ABC transporter transmembrane region"/>
    <property type="match status" value="1"/>
</dbReference>
<dbReference type="InterPro" id="IPR039421">
    <property type="entry name" value="Type_1_exporter"/>
</dbReference>
<evidence type="ECO:0000256" key="4">
    <source>
        <dbReference type="ARBA" id="ARBA00023136"/>
    </source>
</evidence>
<feature type="compositionally biased region" description="Basic and acidic residues" evidence="5">
    <location>
        <begin position="207"/>
        <end position="217"/>
    </location>
</feature>
<name>A0A4S4E6K2_CAMSN</name>
<feature type="compositionally biased region" description="Basic and acidic residues" evidence="5">
    <location>
        <begin position="187"/>
        <end position="197"/>
    </location>
</feature>
<feature type="compositionally biased region" description="Basic and acidic residues" evidence="5">
    <location>
        <begin position="87"/>
        <end position="97"/>
    </location>
</feature>
<feature type="compositionally biased region" description="Basic and acidic residues" evidence="5">
    <location>
        <begin position="267"/>
        <end position="277"/>
    </location>
</feature>
<keyword evidence="9" id="KW-1185">Reference proteome</keyword>
<feature type="domain" description="ABC transmembrane type-1" evidence="7">
    <location>
        <begin position="427"/>
        <end position="557"/>
    </location>
</feature>
<dbReference type="STRING" id="542762.A0A4S4E6K2"/>
<feature type="compositionally biased region" description="Basic and acidic residues" evidence="5">
    <location>
        <begin position="45"/>
        <end position="57"/>
    </location>
</feature>
<feature type="transmembrane region" description="Helical" evidence="6">
    <location>
        <begin position="498"/>
        <end position="530"/>
    </location>
</feature>
<feature type="compositionally biased region" description="Basic and acidic residues" evidence="5">
    <location>
        <begin position="127"/>
        <end position="137"/>
    </location>
</feature>
<dbReference type="GO" id="GO:0005524">
    <property type="term" value="F:ATP binding"/>
    <property type="evidence" value="ECO:0007669"/>
    <property type="project" value="InterPro"/>
</dbReference>
<dbReference type="PANTHER" id="PTHR24222:SF70">
    <property type="entry name" value="BRACHYTIC2"/>
    <property type="match status" value="1"/>
</dbReference>
<comment type="subcellular location">
    <subcellularLocation>
        <location evidence="1">Membrane</location>
        <topology evidence="1">Multi-pass membrane protein</topology>
    </subcellularLocation>
</comment>
<dbReference type="SUPFAM" id="SSF51905">
    <property type="entry name" value="FAD/NAD(P)-binding domain"/>
    <property type="match status" value="1"/>
</dbReference>
<feature type="region of interest" description="Disordered" evidence="5">
    <location>
        <begin position="45"/>
        <end position="317"/>
    </location>
</feature>
<feature type="compositionally biased region" description="Basic and acidic residues" evidence="5">
    <location>
        <begin position="287"/>
        <end position="297"/>
    </location>
</feature>
<dbReference type="InterPro" id="IPR011527">
    <property type="entry name" value="ABC1_TM_dom"/>
</dbReference>
<keyword evidence="4 6" id="KW-0472">Membrane</keyword>
<feature type="compositionally biased region" description="Basic and acidic residues" evidence="5">
    <location>
        <begin position="167"/>
        <end position="177"/>
    </location>
</feature>
<keyword evidence="2 6" id="KW-0812">Transmembrane</keyword>
<dbReference type="Proteomes" id="UP000306102">
    <property type="component" value="Unassembled WGS sequence"/>
</dbReference>
<feature type="compositionally biased region" description="Basic and acidic residues" evidence="5">
    <location>
        <begin position="67"/>
        <end position="77"/>
    </location>
</feature>
<reference evidence="8 9" key="1">
    <citation type="journal article" date="2018" name="Proc. Natl. Acad. Sci. U.S.A.">
        <title>Draft genome sequence of Camellia sinensis var. sinensis provides insights into the evolution of the tea genome and tea quality.</title>
        <authorList>
            <person name="Wei C."/>
            <person name="Yang H."/>
            <person name="Wang S."/>
            <person name="Zhao J."/>
            <person name="Liu C."/>
            <person name="Gao L."/>
            <person name="Xia E."/>
            <person name="Lu Y."/>
            <person name="Tai Y."/>
            <person name="She G."/>
            <person name="Sun J."/>
            <person name="Cao H."/>
            <person name="Tong W."/>
            <person name="Gao Q."/>
            <person name="Li Y."/>
            <person name="Deng W."/>
            <person name="Jiang X."/>
            <person name="Wang W."/>
            <person name="Chen Q."/>
            <person name="Zhang S."/>
            <person name="Li H."/>
            <person name="Wu J."/>
            <person name="Wang P."/>
            <person name="Li P."/>
            <person name="Shi C."/>
            <person name="Zheng F."/>
            <person name="Jian J."/>
            <person name="Huang B."/>
            <person name="Shan D."/>
            <person name="Shi M."/>
            <person name="Fang C."/>
            <person name="Yue Y."/>
            <person name="Li F."/>
            <person name="Li D."/>
            <person name="Wei S."/>
            <person name="Han B."/>
            <person name="Jiang C."/>
            <person name="Yin Y."/>
            <person name="Xia T."/>
            <person name="Zhang Z."/>
            <person name="Bennetzen J.L."/>
            <person name="Zhao S."/>
            <person name="Wan X."/>
        </authorList>
    </citation>
    <scope>NUCLEOTIDE SEQUENCE [LARGE SCALE GENOMIC DNA]</scope>
    <source>
        <strain evidence="9">cv. Shuchazao</strain>
        <tissue evidence="8">Leaf</tissue>
    </source>
</reference>
<dbReference type="PROSITE" id="PS50929">
    <property type="entry name" value="ABC_TM1F"/>
    <property type="match status" value="1"/>
</dbReference>
<gene>
    <name evidence="8" type="ORF">TEA_028069</name>
</gene>
<feature type="compositionally biased region" description="Basic and acidic residues" evidence="5">
    <location>
        <begin position="307"/>
        <end position="317"/>
    </location>
</feature>
<evidence type="ECO:0000256" key="1">
    <source>
        <dbReference type="ARBA" id="ARBA00004141"/>
    </source>
</evidence>
<dbReference type="Pfam" id="PF00664">
    <property type="entry name" value="ABC_membrane"/>
    <property type="match status" value="1"/>
</dbReference>
<organism evidence="8 9">
    <name type="scientific">Camellia sinensis var. sinensis</name>
    <name type="common">China tea</name>
    <dbReference type="NCBI Taxonomy" id="542762"/>
    <lineage>
        <taxon>Eukaryota</taxon>
        <taxon>Viridiplantae</taxon>
        <taxon>Streptophyta</taxon>
        <taxon>Embryophyta</taxon>
        <taxon>Tracheophyta</taxon>
        <taxon>Spermatophyta</taxon>
        <taxon>Magnoliopsida</taxon>
        <taxon>eudicotyledons</taxon>
        <taxon>Gunneridae</taxon>
        <taxon>Pentapetalae</taxon>
        <taxon>asterids</taxon>
        <taxon>Ericales</taxon>
        <taxon>Theaceae</taxon>
        <taxon>Camellia</taxon>
    </lineage>
</organism>
<evidence type="ECO:0000259" key="7">
    <source>
        <dbReference type="PROSITE" id="PS50929"/>
    </source>
</evidence>
<evidence type="ECO:0000313" key="8">
    <source>
        <dbReference type="EMBL" id="THG10976.1"/>
    </source>
</evidence>
<dbReference type="GO" id="GO:0005886">
    <property type="term" value="C:plasma membrane"/>
    <property type="evidence" value="ECO:0007669"/>
    <property type="project" value="TreeGrafter"/>
</dbReference>
<protein>
    <recommendedName>
        <fullName evidence="7">ABC transmembrane type-1 domain-containing protein</fullName>
    </recommendedName>
</protein>
<feature type="compositionally biased region" description="Basic and acidic residues" evidence="5">
    <location>
        <begin position="107"/>
        <end position="117"/>
    </location>
</feature>
<evidence type="ECO:0000256" key="5">
    <source>
        <dbReference type="SAM" id="MobiDB-lite"/>
    </source>
</evidence>
<dbReference type="PANTHER" id="PTHR24222">
    <property type="entry name" value="ABC TRANSPORTER B FAMILY"/>
    <property type="match status" value="1"/>
</dbReference>
<comment type="caution">
    <text evidence="8">The sequence shown here is derived from an EMBL/GenBank/DDBJ whole genome shotgun (WGS) entry which is preliminary data.</text>
</comment>
<dbReference type="InterPro" id="IPR036188">
    <property type="entry name" value="FAD/NAD-bd_sf"/>
</dbReference>
<accession>A0A4S4E6K2</accession>
<evidence type="ECO:0000256" key="2">
    <source>
        <dbReference type="ARBA" id="ARBA00022692"/>
    </source>
</evidence>
<evidence type="ECO:0000256" key="6">
    <source>
        <dbReference type="SAM" id="Phobius"/>
    </source>
</evidence>
<dbReference type="Gene3D" id="1.20.1560.10">
    <property type="entry name" value="ABC transporter type 1, transmembrane domain"/>
    <property type="match status" value="1"/>
</dbReference>
<sequence length="557" mass="60582">MADNTLASVRNANYAAIKLQAAHIQPGVGETNGTVVCTMWTNSEKKGMHSCPTREWKAPLASGKPHSRVESPTREWKAPLASGKPHSRVESPTREWKAPLASGKPHSRVESPTREWKAPLASGKPHSRVESPTREWKAPLASGKPHSRVESPTREWKAPLASGKPHSRVESPTREWKAPLASGKPHSRVESPTREWKAPLASGKPHSRVESPTREWKAPLASGKPHSRVESPTREWKAPLASGKPHSRVESPTREWKAPLASGKPHSRVESPTREWKAPLASGKPHSRVESPTREWKAPLASGKPHSRVESPTREPTERAKLTLNLRKMAAIASNVVFSLRKPLFRTFASNSSLFGNNFLGKSLSASAQTKRFHTARFSGSAPINASSHSFDVVVVGAGIIGLTIARQLMLESDLSVAVVDAAVPCSGATGAEISCWMWTGERQSTKMRIKYLEAALNQDIPFFDTEVRTSVVVFAINTDAVMVQDAISEKLGNFLHYMATFVSGFVVGFTAVWQLALVTLAVVPLIAVIEGVHTTTLAKLSSKSQEALSEAGNIAE</sequence>
<evidence type="ECO:0000256" key="3">
    <source>
        <dbReference type="ARBA" id="ARBA00022989"/>
    </source>
</evidence>